<evidence type="ECO:0000313" key="2">
    <source>
        <dbReference type="Proteomes" id="UP000029870"/>
    </source>
</evidence>
<organism evidence="1 2">
    <name type="scientific">Helicobacter bilis</name>
    <dbReference type="NCBI Taxonomy" id="37372"/>
    <lineage>
        <taxon>Bacteria</taxon>
        <taxon>Pseudomonadati</taxon>
        <taxon>Campylobacterota</taxon>
        <taxon>Epsilonproteobacteria</taxon>
        <taxon>Campylobacterales</taxon>
        <taxon>Helicobacteraceae</taxon>
        <taxon>Helicobacter</taxon>
    </lineage>
</organism>
<proteinExistence type="predicted"/>
<dbReference type="EMBL" id="JRPH02000004">
    <property type="protein sequence ID" value="TLE05987.1"/>
    <property type="molecule type" value="Genomic_DNA"/>
</dbReference>
<gene>
    <name evidence="1" type="ORF">LS77_002025</name>
</gene>
<reference evidence="1 2" key="1">
    <citation type="journal article" date="2014" name="Genome Announc.">
        <title>Draft genome sequences of eight enterohepatic helicobacter species isolated from both laboratory and wild rodents.</title>
        <authorList>
            <person name="Sheh A."/>
            <person name="Shen Z."/>
            <person name="Fox J.G."/>
        </authorList>
    </citation>
    <scope>NUCLEOTIDE SEQUENCE [LARGE SCALE GENOMIC DNA]</scope>
    <source>
        <strain evidence="1 2">Missouri</strain>
    </source>
</reference>
<sequence length="433" mass="50744">MYKLLFIFSCVLTTINLVSAKQIKEYVFIESSDIDSNGITLNNTKIANNAESLTPPSPTFLKDSINQQLESKASNTTHTQSITQQKDSNNIPNDLHFIYGFDFTFFADNLEDSFPYWDTRTLLQASIFPEIGLHFYGQNLRVGGYYIMNMGEKIPQFPQNVGLSLYYDTHYKNFSGYFGIFPKKHWIGMYPNLYYRKDFLLQNPMTNGFGLQYQNKGLKAEFIFDWYGGNLQKRIDEFLAQGFLQQNLWHDNIFLGASFLLYHTKNDELLNPLNTIKDVWLLDRLYYNAFVGFDLQKRFMPYMDSINLSLGVLGSVERKRRHSSGLDPFSNSLGLDFTLKAQYKGFGVENSLYYGQGQMKYFSEYGETLYWGLPFYQARFYDRMEMYWEYKNAYSATRFSFIFHFTDTKIANTQMLTIVLDTHELFKKLAKRQ</sequence>
<evidence type="ECO:0000313" key="1">
    <source>
        <dbReference type="EMBL" id="TLE05987.1"/>
    </source>
</evidence>
<name>A0A6D2CAC0_9HELI</name>
<comment type="caution">
    <text evidence="1">The sequence shown here is derived from an EMBL/GenBank/DDBJ whole genome shotgun (WGS) entry which is preliminary data.</text>
</comment>
<accession>A0A6D2CAC0</accession>
<dbReference type="GeneID" id="60657127"/>
<dbReference type="AlphaFoldDB" id="A0A6D2CAC0"/>
<protein>
    <submittedName>
        <fullName evidence="1">Uncharacterized protein</fullName>
    </submittedName>
</protein>
<dbReference type="Proteomes" id="UP000029870">
    <property type="component" value="Unassembled WGS sequence"/>
</dbReference>
<dbReference type="RefSeq" id="WP_004087986.1">
    <property type="nucleotide sequence ID" value="NZ_CAOUIW010000005.1"/>
</dbReference>